<dbReference type="PROSITE" id="PS00136">
    <property type="entry name" value="SUBTILASE_ASP"/>
    <property type="match status" value="1"/>
</dbReference>
<keyword evidence="2" id="KW-0645">Protease</keyword>
<keyword evidence="4" id="KW-0720">Serine protease</keyword>
<organism evidence="7">
    <name type="scientific">mine drainage metagenome</name>
    <dbReference type="NCBI Taxonomy" id="410659"/>
    <lineage>
        <taxon>unclassified sequences</taxon>
        <taxon>metagenomes</taxon>
        <taxon>ecological metagenomes</taxon>
    </lineage>
</organism>
<proteinExistence type="inferred from homology"/>
<dbReference type="InterPro" id="IPR003961">
    <property type="entry name" value="FN3_dom"/>
</dbReference>
<dbReference type="InterPro" id="IPR015500">
    <property type="entry name" value="Peptidase_S8_subtilisin-rel"/>
</dbReference>
<dbReference type="EMBL" id="MLJW01001217">
    <property type="protein sequence ID" value="OIQ79415.1"/>
    <property type="molecule type" value="Genomic_DNA"/>
</dbReference>
<evidence type="ECO:0000256" key="5">
    <source>
        <dbReference type="SAM" id="MobiDB-lite"/>
    </source>
</evidence>
<dbReference type="AlphaFoldDB" id="A0A1J5QHG7"/>
<keyword evidence="3 7" id="KW-0378">Hydrolase</keyword>
<dbReference type="PANTHER" id="PTHR43806:SF11">
    <property type="entry name" value="CEREVISIN-RELATED"/>
    <property type="match status" value="1"/>
</dbReference>
<feature type="domain" description="Fibronectin type-III" evidence="6">
    <location>
        <begin position="395"/>
        <end position="486"/>
    </location>
</feature>
<dbReference type="FunFam" id="3.40.50.200:FF:000014">
    <property type="entry name" value="Proteinase K"/>
    <property type="match status" value="1"/>
</dbReference>
<dbReference type="GO" id="GO:0006508">
    <property type="term" value="P:proteolysis"/>
    <property type="evidence" value="ECO:0007669"/>
    <property type="project" value="UniProtKB-KW"/>
</dbReference>
<dbReference type="InterPro" id="IPR036116">
    <property type="entry name" value="FN3_sf"/>
</dbReference>
<dbReference type="SUPFAM" id="SSF54897">
    <property type="entry name" value="Protease propeptides/inhibitors"/>
    <property type="match status" value="1"/>
</dbReference>
<dbReference type="InterPro" id="IPR022398">
    <property type="entry name" value="Peptidase_S8_His-AS"/>
</dbReference>
<dbReference type="PROSITE" id="PS50853">
    <property type="entry name" value="FN3"/>
    <property type="match status" value="1"/>
</dbReference>
<dbReference type="CDD" id="cd04077">
    <property type="entry name" value="Peptidases_S8_PCSK9_ProteinaseK_like"/>
    <property type="match status" value="1"/>
</dbReference>
<dbReference type="GO" id="GO:0005615">
    <property type="term" value="C:extracellular space"/>
    <property type="evidence" value="ECO:0007669"/>
    <property type="project" value="TreeGrafter"/>
</dbReference>
<dbReference type="PROSITE" id="PS00137">
    <property type="entry name" value="SUBTILASE_HIS"/>
    <property type="match status" value="1"/>
</dbReference>
<evidence type="ECO:0000259" key="6">
    <source>
        <dbReference type="PROSITE" id="PS50853"/>
    </source>
</evidence>
<evidence type="ECO:0000256" key="1">
    <source>
        <dbReference type="ARBA" id="ARBA00011073"/>
    </source>
</evidence>
<evidence type="ECO:0000256" key="4">
    <source>
        <dbReference type="ARBA" id="ARBA00022825"/>
    </source>
</evidence>
<dbReference type="CDD" id="cd00063">
    <property type="entry name" value="FN3"/>
    <property type="match status" value="1"/>
</dbReference>
<dbReference type="InterPro" id="IPR000209">
    <property type="entry name" value="Peptidase_S8/S53_dom"/>
</dbReference>
<feature type="region of interest" description="Disordered" evidence="5">
    <location>
        <begin position="26"/>
        <end position="45"/>
    </location>
</feature>
<dbReference type="Gene3D" id="3.30.70.80">
    <property type="entry name" value="Peptidase S8 propeptide/proteinase inhibitor I9"/>
    <property type="match status" value="1"/>
</dbReference>
<dbReference type="PROSITE" id="PS00138">
    <property type="entry name" value="SUBTILASE_SER"/>
    <property type="match status" value="1"/>
</dbReference>
<dbReference type="Pfam" id="PF13946">
    <property type="entry name" value="DUF4214"/>
    <property type="match status" value="2"/>
</dbReference>
<evidence type="ECO:0000313" key="7">
    <source>
        <dbReference type="EMBL" id="OIQ79415.1"/>
    </source>
</evidence>
<sequence>MPRFRARRVGWACAVLVVASPSGAALAADGGTAPSPSPSSGPTSTYVVEVKPGEAAAAAAAIDALGATPDKQFSHAVDGFSVDLTSTQADQLATAPEISAVTADQTFYATSTESPAPWGLDRLDQVNLPLDNRYTYPDSAGAGVSVYVVDTGVSPNPTFGNRLASGFTAYTDGYGTTDCNGHGTHVAGTVASTLYGVAKAATVVPVRVLNCSGSGSTSTVITGLDWIAAHHSVGSPGVVNMSMSGPLSTALNTAVAGLVADGLTVVVAAGNNDANSCSASPSSAPAALTVGATDQADMRASFSDWGPCLDLFAPGVSIVSLSATSPASNVTMSGTSMAAPHVAGIAALYLGVYPAATPDQVDAAVTGAAEHVVTGADATTTTDLASSNVLPVLGSVSGLRITAATTTSLTVAWDAPAAVAGVAAQSYQVAYRQAGAPWINAAPTVATTEMLSGLQPSTTYEIEVAATTAFGTGAPSGSLMGTTSIPASATSLYVTSVYSHLFQRAPDPSGLASWTSALDAGTPRSAVAYAITSSAEYRTRLIATSYRTYLNREPDPVGLQSWLGEMGRGMTVQAMEDGFVASAEFYANAGGTPDSWVRSLYATVLNRTAGPSEVAYWVGRLNGGFSRSAVAYGFLLSTEHLTSVIDGYYQDLLGRGIDPSGQATWVAAVQNGTRVEGVIGQIIASAEYYAKNT</sequence>
<dbReference type="InterPro" id="IPR036852">
    <property type="entry name" value="Peptidase_S8/S53_dom_sf"/>
</dbReference>
<dbReference type="PROSITE" id="PS51892">
    <property type="entry name" value="SUBTILASE"/>
    <property type="match status" value="1"/>
</dbReference>
<protein>
    <submittedName>
        <fullName evidence="7">Extracellular serine proteinase</fullName>
        <ecNumber evidence="7">3.4.21.-</ecNumber>
    </submittedName>
</protein>
<dbReference type="Pfam" id="PF00041">
    <property type="entry name" value="fn3"/>
    <property type="match status" value="1"/>
</dbReference>
<dbReference type="SUPFAM" id="SSF49265">
    <property type="entry name" value="Fibronectin type III"/>
    <property type="match status" value="1"/>
</dbReference>
<reference evidence="7" key="1">
    <citation type="submission" date="2016-10" db="EMBL/GenBank/DDBJ databases">
        <title>Sequence of Gallionella enrichment culture.</title>
        <authorList>
            <person name="Poehlein A."/>
            <person name="Muehling M."/>
            <person name="Daniel R."/>
        </authorList>
    </citation>
    <scope>NUCLEOTIDE SEQUENCE</scope>
</reference>
<dbReference type="PRINTS" id="PR00723">
    <property type="entry name" value="SUBTILISIN"/>
</dbReference>
<dbReference type="InterPro" id="IPR023827">
    <property type="entry name" value="Peptidase_S8_Asp-AS"/>
</dbReference>
<dbReference type="Gene3D" id="3.40.50.200">
    <property type="entry name" value="Peptidase S8/S53 domain"/>
    <property type="match status" value="1"/>
</dbReference>
<dbReference type="InterPro" id="IPR023828">
    <property type="entry name" value="Peptidase_S8_Ser-AS"/>
</dbReference>
<accession>A0A1J5QHG7</accession>
<dbReference type="Gene3D" id="2.60.40.10">
    <property type="entry name" value="Immunoglobulins"/>
    <property type="match status" value="1"/>
</dbReference>
<feature type="compositionally biased region" description="Low complexity" evidence="5">
    <location>
        <begin position="27"/>
        <end position="45"/>
    </location>
</feature>
<evidence type="ECO:0000256" key="2">
    <source>
        <dbReference type="ARBA" id="ARBA00022670"/>
    </source>
</evidence>
<evidence type="ECO:0000256" key="3">
    <source>
        <dbReference type="ARBA" id="ARBA00022801"/>
    </source>
</evidence>
<comment type="caution">
    <text evidence="7">The sequence shown here is derived from an EMBL/GenBank/DDBJ whole genome shotgun (WGS) entry which is preliminary data.</text>
</comment>
<dbReference type="GO" id="GO:0004252">
    <property type="term" value="F:serine-type endopeptidase activity"/>
    <property type="evidence" value="ECO:0007669"/>
    <property type="project" value="InterPro"/>
</dbReference>
<dbReference type="InterPro" id="IPR034193">
    <property type="entry name" value="PCSK9_ProteinaseK-like"/>
</dbReference>
<dbReference type="Pfam" id="PF05922">
    <property type="entry name" value="Inhibitor_I9"/>
    <property type="match status" value="1"/>
</dbReference>
<gene>
    <name evidence="7" type="ORF">GALL_388450</name>
</gene>
<dbReference type="PANTHER" id="PTHR43806">
    <property type="entry name" value="PEPTIDASE S8"/>
    <property type="match status" value="1"/>
</dbReference>
<comment type="similarity">
    <text evidence="1">Belongs to the peptidase S8 family.</text>
</comment>
<dbReference type="InterPro" id="IPR025282">
    <property type="entry name" value="DUF4214"/>
</dbReference>
<dbReference type="SUPFAM" id="SSF52743">
    <property type="entry name" value="Subtilisin-like"/>
    <property type="match status" value="1"/>
</dbReference>
<dbReference type="InterPro" id="IPR010259">
    <property type="entry name" value="S8pro/Inhibitor_I9"/>
</dbReference>
<dbReference type="InterPro" id="IPR037045">
    <property type="entry name" value="S8pro/Inhibitor_I9_sf"/>
</dbReference>
<name>A0A1J5QHG7_9ZZZZ</name>
<dbReference type="EC" id="3.4.21.-" evidence="7"/>
<dbReference type="SMART" id="SM00060">
    <property type="entry name" value="FN3"/>
    <property type="match status" value="1"/>
</dbReference>
<dbReference type="InterPro" id="IPR050131">
    <property type="entry name" value="Peptidase_S8_subtilisin-like"/>
</dbReference>
<dbReference type="Pfam" id="PF00082">
    <property type="entry name" value="Peptidase_S8"/>
    <property type="match status" value="1"/>
</dbReference>
<dbReference type="InterPro" id="IPR013783">
    <property type="entry name" value="Ig-like_fold"/>
</dbReference>